<feature type="non-terminal residue" evidence="2">
    <location>
        <position position="75"/>
    </location>
</feature>
<dbReference type="EMBL" id="LAZR01052104">
    <property type="protein sequence ID" value="KKK83689.1"/>
    <property type="molecule type" value="Genomic_DNA"/>
</dbReference>
<comment type="caution">
    <text evidence="2">The sequence shown here is derived from an EMBL/GenBank/DDBJ whole genome shotgun (WGS) entry which is preliminary data.</text>
</comment>
<dbReference type="AlphaFoldDB" id="A0A0F9AZ67"/>
<protein>
    <submittedName>
        <fullName evidence="2">Uncharacterized protein</fullName>
    </submittedName>
</protein>
<organism evidence="2">
    <name type="scientific">marine sediment metagenome</name>
    <dbReference type="NCBI Taxonomy" id="412755"/>
    <lineage>
        <taxon>unclassified sequences</taxon>
        <taxon>metagenomes</taxon>
        <taxon>ecological metagenomes</taxon>
    </lineage>
</organism>
<evidence type="ECO:0000256" key="1">
    <source>
        <dbReference type="SAM" id="MobiDB-lite"/>
    </source>
</evidence>
<sequence length="75" mass="8316">MPLDSDEIAELVRLDQKIVSDAISRLNDPKIGWIEEIPVEVVPSGDQSDTIVSERSDNSRPLTPLHSTPLKLHTT</sequence>
<gene>
    <name evidence="2" type="ORF">LCGC14_2790870</name>
</gene>
<reference evidence="2" key="1">
    <citation type="journal article" date="2015" name="Nature">
        <title>Complex archaea that bridge the gap between prokaryotes and eukaryotes.</title>
        <authorList>
            <person name="Spang A."/>
            <person name="Saw J.H."/>
            <person name="Jorgensen S.L."/>
            <person name="Zaremba-Niedzwiedzka K."/>
            <person name="Martijn J."/>
            <person name="Lind A.E."/>
            <person name="van Eijk R."/>
            <person name="Schleper C."/>
            <person name="Guy L."/>
            <person name="Ettema T.J."/>
        </authorList>
    </citation>
    <scope>NUCLEOTIDE SEQUENCE</scope>
</reference>
<feature type="region of interest" description="Disordered" evidence="1">
    <location>
        <begin position="44"/>
        <end position="75"/>
    </location>
</feature>
<proteinExistence type="predicted"/>
<accession>A0A0F9AZ67</accession>
<name>A0A0F9AZ67_9ZZZZ</name>
<evidence type="ECO:0000313" key="2">
    <source>
        <dbReference type="EMBL" id="KKK83689.1"/>
    </source>
</evidence>